<organism evidence="1 2">
    <name type="scientific">Paenibacillus alvei</name>
    <name type="common">Bacillus alvei</name>
    <dbReference type="NCBI Taxonomy" id="44250"/>
    <lineage>
        <taxon>Bacteria</taxon>
        <taxon>Bacillati</taxon>
        <taxon>Bacillota</taxon>
        <taxon>Bacilli</taxon>
        <taxon>Bacillales</taxon>
        <taxon>Paenibacillaceae</taxon>
        <taxon>Paenibacillus</taxon>
    </lineage>
</organism>
<proteinExistence type="predicted"/>
<dbReference type="RefSeq" id="WP_138188390.1">
    <property type="nucleotide sequence ID" value="NZ_LS992241.1"/>
</dbReference>
<protein>
    <submittedName>
        <fullName evidence="1">Uncharacterized protein</fullName>
    </submittedName>
</protein>
<dbReference type="AlphaFoldDB" id="A0A383RHH8"/>
<dbReference type="Gene3D" id="1.10.150.400">
    <property type="match status" value="1"/>
</dbReference>
<dbReference type="InterPro" id="IPR036412">
    <property type="entry name" value="HAD-like_sf"/>
</dbReference>
<name>A0A383RHH8_PAEAL</name>
<reference evidence="2" key="1">
    <citation type="submission" date="2018-08" db="EMBL/GenBank/DDBJ databases">
        <authorList>
            <person name="Chevrot R."/>
        </authorList>
    </citation>
    <scope>NUCLEOTIDE SEQUENCE [LARGE SCALE GENOMIC DNA]</scope>
</reference>
<dbReference type="Proteomes" id="UP000304148">
    <property type="component" value="Chromosome"/>
</dbReference>
<dbReference type="Pfam" id="PF00702">
    <property type="entry name" value="Hydrolase"/>
    <property type="match status" value="1"/>
</dbReference>
<sequence>MKDLLEYIREREKEIVLFDIFDTILLRSVEPEYTKKIWAKRLSVQLGDQIPYERLYGIRNELEAQMCQINADNGDDPELHFDALIKVIYRKLVEDHLIDSAYDYFVFEEECKEIELEVEKAVQYVDPNWIDVVIELKNKNVGVYCVSDFYLGKKMLEELFDYHNIRCYVDDIFVSSEFKRTKRTGRLFDVVLKELKLEKTDVIMVGDNRHSDYEIPLQKGIDAYLLDREEQRNFYEGYKRTYGNDRTYTQELQTLAESMGKKQKQCFHEITFSLYLYIELLHKRLIVQKAKNVFFLAREGEFLLKLFNEYQKSQGYNDIQHIQPHYIKVSRKSTFLPSLKNINEEKFDILFRQYRNISIRDYLYNINFDQEDVTKITSRLNIDADHKESDLPTSEAFNMLLDDSEFRKSYEDKRTKQKDLFQKYLLQYGVNIEEEGIHLVDVGWKGTIQDNIYRILGEKVLVAGYYLGLISTGDMKDNNKKEGVLFSSIPYKSPFYDVYNENRALYEVILGASHGSANQYVEEDGVVDVETIQTDKEKQLFEQIISPLQDDIYQYFCKLCELFCKKDIKVEKYASDFAKIHARMVFFPTNKEINFFNGLYHYENFGVFEYSTFNIQNKINLNLILRNSVIMLRNPRAILNKGFWAPITLKNEGLGYLVKLYGWYKYNRSFSKKEQSLMNVKPSSNSSVQVEQLNQLKVTIQEQKDAMQKMTQMIDDRDEAIKKMTKMIDDRDEAIKSMTKMIDERDEVIRQLSIQSESNKINQI</sequence>
<dbReference type="SUPFAM" id="SSF56784">
    <property type="entry name" value="HAD-like"/>
    <property type="match status" value="1"/>
</dbReference>
<dbReference type="EMBL" id="LS992241">
    <property type="protein sequence ID" value="SYX86458.1"/>
    <property type="molecule type" value="Genomic_DNA"/>
</dbReference>
<evidence type="ECO:0000313" key="1">
    <source>
        <dbReference type="EMBL" id="SYX86458.1"/>
    </source>
</evidence>
<gene>
    <name evidence="1" type="ORF">PBLR_14884</name>
</gene>
<dbReference type="InterPro" id="IPR023214">
    <property type="entry name" value="HAD_sf"/>
</dbReference>
<accession>A0A383RHH8</accession>
<dbReference type="Gene3D" id="3.40.50.1000">
    <property type="entry name" value="HAD superfamily/HAD-like"/>
    <property type="match status" value="1"/>
</dbReference>
<evidence type="ECO:0000313" key="2">
    <source>
        <dbReference type="Proteomes" id="UP000304148"/>
    </source>
</evidence>